<accession>A0ABQ3TMN6</accession>
<gene>
    <name evidence="1" type="ORF">Sspor_71890</name>
</gene>
<sequence>MRTRKSGPLLLCLVLTLSGCGLVGGGDRGPKPLTPMPSEVPTGPEYATAEEVVAALVKGGFDCRTTLVNHYAYGSNATCEVQHRGTTVYNEIKVLDTARFSRDEVGDSIAVGRRAYRHTFVAAGNWFIWVRPGVYAHDMAAALPGSVVLDPIVEK</sequence>
<evidence type="ECO:0008006" key="3">
    <source>
        <dbReference type="Google" id="ProtNLM"/>
    </source>
</evidence>
<proteinExistence type="predicted"/>
<dbReference type="EMBL" id="BNED01000005">
    <property type="protein sequence ID" value="GHI81628.1"/>
    <property type="molecule type" value="Genomic_DNA"/>
</dbReference>
<dbReference type="PROSITE" id="PS51257">
    <property type="entry name" value="PROKAR_LIPOPROTEIN"/>
    <property type="match status" value="1"/>
</dbReference>
<keyword evidence="2" id="KW-1185">Reference proteome</keyword>
<evidence type="ECO:0000313" key="2">
    <source>
        <dbReference type="Proteomes" id="UP000608522"/>
    </source>
</evidence>
<dbReference type="RefSeq" id="WP_237404164.1">
    <property type="nucleotide sequence ID" value="NZ_BAAATO010000018.1"/>
</dbReference>
<name>A0ABQ3TMN6_9ACTN</name>
<organism evidence="1 2">
    <name type="scientific">Streptomyces spororaveus</name>
    <dbReference type="NCBI Taxonomy" id="284039"/>
    <lineage>
        <taxon>Bacteria</taxon>
        <taxon>Bacillati</taxon>
        <taxon>Actinomycetota</taxon>
        <taxon>Actinomycetes</taxon>
        <taxon>Kitasatosporales</taxon>
        <taxon>Streptomycetaceae</taxon>
        <taxon>Streptomyces</taxon>
    </lineage>
</organism>
<dbReference type="Proteomes" id="UP000608522">
    <property type="component" value="Unassembled WGS sequence"/>
</dbReference>
<reference evidence="2" key="1">
    <citation type="submission" date="2023-07" db="EMBL/GenBank/DDBJ databases">
        <title>Whole genome shotgun sequence of Streptomyces spororaveus NBRC 15456.</title>
        <authorList>
            <person name="Komaki H."/>
            <person name="Tamura T."/>
        </authorList>
    </citation>
    <scope>NUCLEOTIDE SEQUENCE [LARGE SCALE GENOMIC DNA]</scope>
    <source>
        <strain evidence="2">NBRC 15456</strain>
    </source>
</reference>
<evidence type="ECO:0000313" key="1">
    <source>
        <dbReference type="EMBL" id="GHI81628.1"/>
    </source>
</evidence>
<protein>
    <recommendedName>
        <fullName evidence="3">Lipoprotein</fullName>
    </recommendedName>
</protein>
<comment type="caution">
    <text evidence="1">The sequence shown here is derived from an EMBL/GenBank/DDBJ whole genome shotgun (WGS) entry which is preliminary data.</text>
</comment>